<name>A0A1P8DQP2_VIBPH</name>
<dbReference type="AlphaFoldDB" id="A0A1P8DQP2"/>
<evidence type="ECO:0000313" key="1">
    <source>
        <dbReference type="EMBL" id="APU91416.1"/>
    </source>
</evidence>
<sequence length="256" mass="29758">MSSFNPPEIRYQYLNSLGITSEELHEQHRLASALIDSLDKGTLTSIRNAFLDSTRTSNAGELFINIDKINILLRTGNSGAEHSMIRNGYGRLVSPTRSHTINGDRCISGFDFKALIEARIHISSRRNQRQNLYLRYVHQLVEYLIYHPTLRDYHNLYADEVERYRPQLKKSRIEHYKITQCEFTGECIDNNAKVEFAHIDSVVTNPHKAISIDNGVIILKNIHSDMTRKHIHTFEDMLDYCIENNYSILWADNYVR</sequence>
<accession>A0A1P8DQP2</accession>
<proteinExistence type="predicted"/>
<geneLocation type="plasmid" evidence="1">
    <name>pVPS62</name>
</geneLocation>
<dbReference type="EMBL" id="KX957971">
    <property type="protein sequence ID" value="APU91416.1"/>
    <property type="molecule type" value="Genomic_DNA"/>
</dbReference>
<reference evidence="1" key="1">
    <citation type="submission" date="2016-10" db="EMBL/GenBank/DDBJ databases">
        <title>Evolution and Comparative Genomics of Conjugative MDR Plasmids in Vibrio species.</title>
        <authorList>
            <person name="Li R."/>
            <person name="Ye L."/>
            <person name="Wong M.Ho.Yin."/>
            <person name="Zheng Z."/>
            <person name="Chan E.Wai.Chi."/>
            <person name="Chen S."/>
        </authorList>
    </citation>
    <scope>NUCLEOTIDE SEQUENCE</scope>
    <source>
        <plasmid evidence="1">pVPS62</plasmid>
    </source>
</reference>
<protein>
    <submittedName>
        <fullName evidence="1">Uncharacterized protein</fullName>
    </submittedName>
</protein>
<dbReference type="RefSeq" id="WP_101905927.1">
    <property type="nucleotide sequence ID" value="NZ_CP080480.1"/>
</dbReference>
<organism evidence="1">
    <name type="scientific">Vibrio parahaemolyticus</name>
    <dbReference type="NCBI Taxonomy" id="670"/>
    <lineage>
        <taxon>Bacteria</taxon>
        <taxon>Pseudomonadati</taxon>
        <taxon>Pseudomonadota</taxon>
        <taxon>Gammaproteobacteria</taxon>
        <taxon>Vibrionales</taxon>
        <taxon>Vibrionaceae</taxon>
        <taxon>Vibrio</taxon>
    </lineage>
</organism>
<keyword evidence="1" id="KW-0614">Plasmid</keyword>